<dbReference type="AlphaFoldDB" id="A0AAN9XCW4"/>
<name>A0AAN9XCW4_PSOTE</name>
<organism evidence="1 2">
    <name type="scientific">Psophocarpus tetragonolobus</name>
    <name type="common">Winged bean</name>
    <name type="synonym">Dolichos tetragonolobus</name>
    <dbReference type="NCBI Taxonomy" id="3891"/>
    <lineage>
        <taxon>Eukaryota</taxon>
        <taxon>Viridiplantae</taxon>
        <taxon>Streptophyta</taxon>
        <taxon>Embryophyta</taxon>
        <taxon>Tracheophyta</taxon>
        <taxon>Spermatophyta</taxon>
        <taxon>Magnoliopsida</taxon>
        <taxon>eudicotyledons</taxon>
        <taxon>Gunneridae</taxon>
        <taxon>Pentapetalae</taxon>
        <taxon>rosids</taxon>
        <taxon>fabids</taxon>
        <taxon>Fabales</taxon>
        <taxon>Fabaceae</taxon>
        <taxon>Papilionoideae</taxon>
        <taxon>50 kb inversion clade</taxon>
        <taxon>NPAAA clade</taxon>
        <taxon>indigoferoid/millettioid clade</taxon>
        <taxon>Phaseoleae</taxon>
        <taxon>Psophocarpus</taxon>
    </lineage>
</organism>
<accession>A0AAN9XCW4</accession>
<gene>
    <name evidence="1" type="ORF">VNO78_22900</name>
</gene>
<dbReference type="EMBL" id="JAYMYS010000006">
    <property type="protein sequence ID" value="KAK7388095.1"/>
    <property type="molecule type" value="Genomic_DNA"/>
</dbReference>
<comment type="caution">
    <text evidence="1">The sequence shown here is derived from an EMBL/GenBank/DDBJ whole genome shotgun (WGS) entry which is preliminary data.</text>
</comment>
<sequence>MEKIWTEDIKGKPLSSDLLSLQHGNSMSSSQSESLEAGVEYISSYLQAECFRKIAIRRFRLPLNSLKVVFDIGSWNLRSICQMHFVCNLHDDLMRLIPPSILFYLTELIFRMRYDYGKIVCYLKPT</sequence>
<reference evidence="1 2" key="1">
    <citation type="submission" date="2024-01" db="EMBL/GenBank/DDBJ databases">
        <title>The genomes of 5 underutilized Papilionoideae crops provide insights into root nodulation and disease resistanc.</title>
        <authorList>
            <person name="Jiang F."/>
        </authorList>
    </citation>
    <scope>NUCLEOTIDE SEQUENCE [LARGE SCALE GENOMIC DNA]</scope>
    <source>
        <strain evidence="1">DUOXIRENSHENG_FW03</strain>
        <tissue evidence="1">Leaves</tissue>
    </source>
</reference>
<proteinExistence type="predicted"/>
<protein>
    <submittedName>
        <fullName evidence="1">Uncharacterized protein</fullName>
    </submittedName>
</protein>
<keyword evidence="2" id="KW-1185">Reference proteome</keyword>
<evidence type="ECO:0000313" key="2">
    <source>
        <dbReference type="Proteomes" id="UP001386955"/>
    </source>
</evidence>
<dbReference type="Proteomes" id="UP001386955">
    <property type="component" value="Unassembled WGS sequence"/>
</dbReference>
<evidence type="ECO:0000313" key="1">
    <source>
        <dbReference type="EMBL" id="KAK7388095.1"/>
    </source>
</evidence>